<reference evidence="1 2" key="1">
    <citation type="submission" date="2017-09" db="EMBL/GenBank/DDBJ databases">
        <title>Depth-based differentiation of microbial function through sediment-hosted aquifers and enrichment of novel symbionts in the deep terrestrial subsurface.</title>
        <authorList>
            <person name="Probst A.J."/>
            <person name="Ladd B."/>
            <person name="Jarett J.K."/>
            <person name="Geller-Mcgrath D.E."/>
            <person name="Sieber C.M."/>
            <person name="Emerson J.B."/>
            <person name="Anantharaman K."/>
            <person name="Thomas B.C."/>
            <person name="Malmstrom R."/>
            <person name="Stieglmeier M."/>
            <person name="Klingl A."/>
            <person name="Woyke T."/>
            <person name="Ryan C.M."/>
            <person name="Banfield J.F."/>
        </authorList>
    </citation>
    <scope>NUCLEOTIDE SEQUENCE [LARGE SCALE GENOMIC DNA]</scope>
    <source>
        <strain evidence="1">CG22_combo_CG10-13_8_21_14_all_47_15</strain>
    </source>
</reference>
<dbReference type="Proteomes" id="UP000230638">
    <property type="component" value="Unassembled WGS sequence"/>
</dbReference>
<name>A0A2H0CUB2_9BACT</name>
<evidence type="ECO:0000313" key="2">
    <source>
        <dbReference type="Proteomes" id="UP000230638"/>
    </source>
</evidence>
<evidence type="ECO:0000313" key="1">
    <source>
        <dbReference type="EMBL" id="PIP73497.1"/>
    </source>
</evidence>
<dbReference type="AlphaFoldDB" id="A0A2H0CUB2"/>
<sequence length="90" mass="10283">MEVEMAEEKSYREFKKTAAELAIKKKILEEKAQKSGKSFCFCPTREKEESYTRCPIPELEMCPICGRSNQADARFSTTSQCDFIFVSPAV</sequence>
<proteinExistence type="predicted"/>
<gene>
    <name evidence="1" type="ORF">COW88_01720</name>
</gene>
<dbReference type="EMBL" id="PCTL01000019">
    <property type="protein sequence ID" value="PIP73497.1"/>
    <property type="molecule type" value="Genomic_DNA"/>
</dbReference>
<organism evidence="1 2">
    <name type="scientific">Candidatus Lloydbacteria bacterium CG22_combo_CG10-13_8_21_14_all_47_15</name>
    <dbReference type="NCBI Taxonomy" id="1974635"/>
    <lineage>
        <taxon>Bacteria</taxon>
        <taxon>Candidatus Lloydiibacteriota</taxon>
    </lineage>
</organism>
<protein>
    <submittedName>
        <fullName evidence="1">Uncharacterized protein</fullName>
    </submittedName>
</protein>
<accession>A0A2H0CUB2</accession>
<comment type="caution">
    <text evidence="1">The sequence shown here is derived from an EMBL/GenBank/DDBJ whole genome shotgun (WGS) entry which is preliminary data.</text>
</comment>